<reference evidence="1 2" key="1">
    <citation type="journal article" date="2021" name="Elife">
        <title>Chloroplast acquisition without the gene transfer in kleptoplastic sea slugs, Plakobranchus ocellatus.</title>
        <authorList>
            <person name="Maeda T."/>
            <person name="Takahashi S."/>
            <person name="Yoshida T."/>
            <person name="Shimamura S."/>
            <person name="Takaki Y."/>
            <person name="Nagai Y."/>
            <person name="Toyoda A."/>
            <person name="Suzuki Y."/>
            <person name="Arimoto A."/>
            <person name="Ishii H."/>
            <person name="Satoh N."/>
            <person name="Nishiyama T."/>
            <person name="Hasebe M."/>
            <person name="Maruyama T."/>
            <person name="Minagawa J."/>
            <person name="Obokata J."/>
            <person name="Shigenobu S."/>
        </authorList>
    </citation>
    <scope>NUCLEOTIDE SEQUENCE [LARGE SCALE GENOMIC DNA]</scope>
</reference>
<evidence type="ECO:0000313" key="2">
    <source>
        <dbReference type="Proteomes" id="UP000762676"/>
    </source>
</evidence>
<organism evidence="1 2">
    <name type="scientific">Elysia marginata</name>
    <dbReference type="NCBI Taxonomy" id="1093978"/>
    <lineage>
        <taxon>Eukaryota</taxon>
        <taxon>Metazoa</taxon>
        <taxon>Spiralia</taxon>
        <taxon>Lophotrochozoa</taxon>
        <taxon>Mollusca</taxon>
        <taxon>Gastropoda</taxon>
        <taxon>Heterobranchia</taxon>
        <taxon>Euthyneura</taxon>
        <taxon>Panpulmonata</taxon>
        <taxon>Sacoglossa</taxon>
        <taxon>Placobranchoidea</taxon>
        <taxon>Plakobranchidae</taxon>
        <taxon>Elysia</taxon>
    </lineage>
</organism>
<comment type="caution">
    <text evidence="1">The sequence shown here is derived from an EMBL/GenBank/DDBJ whole genome shotgun (WGS) entry which is preliminary data.</text>
</comment>
<dbReference type="EMBL" id="BMAT01013026">
    <property type="protein sequence ID" value="GFS04153.1"/>
    <property type="molecule type" value="Genomic_DNA"/>
</dbReference>
<keyword evidence="2" id="KW-1185">Reference proteome</keyword>
<sequence length="103" mass="12299">MLYCLKRNIIKAKTALIMSRVIRGTFRMYRCRTWINIKVEEEEVLRASLANRRRLCRVIWANRVYGLALHHAHAFVCRVLSPRHLSHHYETKERLATSRHTSL</sequence>
<dbReference type="AlphaFoldDB" id="A0AAV4I0X1"/>
<dbReference type="Proteomes" id="UP000762676">
    <property type="component" value="Unassembled WGS sequence"/>
</dbReference>
<name>A0AAV4I0X1_9GAST</name>
<evidence type="ECO:0000313" key="1">
    <source>
        <dbReference type="EMBL" id="GFS04153.1"/>
    </source>
</evidence>
<gene>
    <name evidence="1" type="ORF">ElyMa_006488300</name>
</gene>
<accession>A0AAV4I0X1</accession>
<proteinExistence type="predicted"/>
<protein>
    <submittedName>
        <fullName evidence="1">Uncharacterized protein</fullName>
    </submittedName>
</protein>